<organism evidence="1 2">
    <name type="scientific">Elysia crispata</name>
    <name type="common">lettuce slug</name>
    <dbReference type="NCBI Taxonomy" id="231223"/>
    <lineage>
        <taxon>Eukaryota</taxon>
        <taxon>Metazoa</taxon>
        <taxon>Spiralia</taxon>
        <taxon>Lophotrochozoa</taxon>
        <taxon>Mollusca</taxon>
        <taxon>Gastropoda</taxon>
        <taxon>Heterobranchia</taxon>
        <taxon>Euthyneura</taxon>
        <taxon>Panpulmonata</taxon>
        <taxon>Sacoglossa</taxon>
        <taxon>Placobranchoidea</taxon>
        <taxon>Plakobranchidae</taxon>
        <taxon>Elysia</taxon>
    </lineage>
</organism>
<accession>A0AAE0Z6G4</accession>
<dbReference type="Proteomes" id="UP001283361">
    <property type="component" value="Unassembled WGS sequence"/>
</dbReference>
<proteinExistence type="predicted"/>
<keyword evidence="2" id="KW-1185">Reference proteome</keyword>
<evidence type="ECO:0000313" key="2">
    <source>
        <dbReference type="Proteomes" id="UP001283361"/>
    </source>
</evidence>
<dbReference type="AlphaFoldDB" id="A0AAE0Z6G4"/>
<dbReference type="EMBL" id="JAWDGP010004530">
    <property type="protein sequence ID" value="KAK3763595.1"/>
    <property type="molecule type" value="Genomic_DNA"/>
</dbReference>
<comment type="caution">
    <text evidence="1">The sequence shown here is derived from an EMBL/GenBank/DDBJ whole genome shotgun (WGS) entry which is preliminary data.</text>
</comment>
<name>A0AAE0Z6G4_9GAST</name>
<sequence length="138" mass="15461">MISLHLLAFTWRGEWGGQPGDECKRGASGRGDRARPCRGFAIKSVLKLLAGVALNLLIRPQRLRPLLGAAQHCRFKLKCKNQGVLYYSRLIDGFVCSIASLLPEGPFDLTDQHTCSCTRLVEPLKPIINWLQCWLEKS</sequence>
<protein>
    <submittedName>
        <fullName evidence="1">Uncharacterized protein</fullName>
    </submittedName>
</protein>
<evidence type="ECO:0000313" key="1">
    <source>
        <dbReference type="EMBL" id="KAK3763595.1"/>
    </source>
</evidence>
<reference evidence="1" key="1">
    <citation type="journal article" date="2023" name="G3 (Bethesda)">
        <title>A reference genome for the long-term kleptoplast-retaining sea slug Elysia crispata morphotype clarki.</title>
        <authorList>
            <person name="Eastman K.E."/>
            <person name="Pendleton A.L."/>
            <person name="Shaikh M.A."/>
            <person name="Suttiyut T."/>
            <person name="Ogas R."/>
            <person name="Tomko P."/>
            <person name="Gavelis G."/>
            <person name="Widhalm J.R."/>
            <person name="Wisecaver J.H."/>
        </authorList>
    </citation>
    <scope>NUCLEOTIDE SEQUENCE</scope>
    <source>
        <strain evidence="1">ECLA1</strain>
    </source>
</reference>
<gene>
    <name evidence="1" type="ORF">RRG08_057018</name>
</gene>